<dbReference type="Gene3D" id="1.20.1260.10">
    <property type="match status" value="1"/>
</dbReference>
<evidence type="ECO:0000313" key="1">
    <source>
        <dbReference type="EMBL" id="GAN32642.1"/>
    </source>
</evidence>
<keyword evidence="2" id="KW-1185">Reference proteome</keyword>
<dbReference type="Proteomes" id="UP000032309">
    <property type="component" value="Unassembled WGS sequence"/>
</dbReference>
<dbReference type="EMBL" id="BAFN01000001">
    <property type="protein sequence ID" value="GAN32642.1"/>
    <property type="molecule type" value="Genomic_DNA"/>
</dbReference>
<protein>
    <recommendedName>
        <fullName evidence="3">Rubrerythrin diiron-binding domain-containing protein</fullName>
    </recommendedName>
</protein>
<reference evidence="2" key="1">
    <citation type="journal article" date="2015" name="Genome Announc.">
        <title>Draft Genome Sequence of an Anaerobic Ammonium-Oxidizing Bacterium, "Candidatus Brocadia sinica".</title>
        <authorList>
            <person name="Oshiki M."/>
            <person name="Shinyako-Hata K."/>
            <person name="Satoh H."/>
            <person name="Okabe S."/>
        </authorList>
    </citation>
    <scope>NUCLEOTIDE SEQUENCE [LARGE SCALE GENOMIC DNA]</scope>
    <source>
        <strain evidence="2">JPN1</strain>
    </source>
</reference>
<organism evidence="1 2">
    <name type="scientific">Candidatus Brocadia sinica JPN1</name>
    <dbReference type="NCBI Taxonomy" id="1197129"/>
    <lineage>
        <taxon>Bacteria</taxon>
        <taxon>Pseudomonadati</taxon>
        <taxon>Planctomycetota</taxon>
        <taxon>Candidatus Brocadiia</taxon>
        <taxon>Candidatus Brocadiales</taxon>
        <taxon>Candidatus Brocadiaceae</taxon>
        <taxon>Candidatus Brocadia</taxon>
    </lineage>
</organism>
<name>A0ABQ0JVL0_9BACT</name>
<sequence length="67" mass="8147">MDLYQALDMVAKDERQVQEKYLKLAEQETDPFVKAFFHRIVKDAVRHEKKVYKKYEKILHTVSKKTY</sequence>
<dbReference type="SUPFAM" id="SSF47240">
    <property type="entry name" value="Ferritin-like"/>
    <property type="match status" value="1"/>
</dbReference>
<comment type="caution">
    <text evidence="1">The sequence shown here is derived from an EMBL/GenBank/DDBJ whole genome shotgun (WGS) entry which is preliminary data.</text>
</comment>
<dbReference type="InterPro" id="IPR009078">
    <property type="entry name" value="Ferritin-like_SF"/>
</dbReference>
<dbReference type="InterPro" id="IPR012347">
    <property type="entry name" value="Ferritin-like"/>
</dbReference>
<evidence type="ECO:0008006" key="3">
    <source>
        <dbReference type="Google" id="ProtNLM"/>
    </source>
</evidence>
<evidence type="ECO:0000313" key="2">
    <source>
        <dbReference type="Proteomes" id="UP000032309"/>
    </source>
</evidence>
<proteinExistence type="predicted"/>
<gene>
    <name evidence="1" type="ORF">BROSI_A1157</name>
</gene>
<accession>A0ABQ0JVL0</accession>